<organism evidence="2 3">
    <name type="scientific">Parathielavia appendiculata</name>
    <dbReference type="NCBI Taxonomy" id="2587402"/>
    <lineage>
        <taxon>Eukaryota</taxon>
        <taxon>Fungi</taxon>
        <taxon>Dikarya</taxon>
        <taxon>Ascomycota</taxon>
        <taxon>Pezizomycotina</taxon>
        <taxon>Sordariomycetes</taxon>
        <taxon>Sordariomycetidae</taxon>
        <taxon>Sordariales</taxon>
        <taxon>Chaetomiaceae</taxon>
        <taxon>Parathielavia</taxon>
    </lineage>
</organism>
<dbReference type="EMBL" id="MU853229">
    <property type="protein sequence ID" value="KAK4123144.1"/>
    <property type="molecule type" value="Genomic_DNA"/>
</dbReference>
<dbReference type="GeneID" id="87824200"/>
<evidence type="ECO:0000313" key="2">
    <source>
        <dbReference type="EMBL" id="KAK4123144.1"/>
    </source>
</evidence>
<dbReference type="Proteomes" id="UP001302602">
    <property type="component" value="Unassembled WGS sequence"/>
</dbReference>
<sequence length="279" mass="31069">MPSKVIERYRRQIACLLGTQHRTAHRQRALCEIFLRLKHIIDMSYKHCSSEDDGLEDDGNDQESECVPEHLQPEDEALSQVPDTETRVQGEASRLTLHNVISGPEKGKLPDRDDGMLEPSMEHLSAGCEVEEGSQPEHICHGGAGAEEAPTGSLAEEAPSRSEPVDHGCGPETNSTNLEEVVDDALTWRAILNAKRHVVLYSSRQQRHFDVGDMGERCSCYIRLVLYLLVFTLPEMSNTNWEQFEQRLPYAMLATMVDNVLIKTAGSSIGRSRGASVCL</sequence>
<evidence type="ECO:0000256" key="1">
    <source>
        <dbReference type="SAM" id="MobiDB-lite"/>
    </source>
</evidence>
<comment type="caution">
    <text evidence="2">The sequence shown here is derived from an EMBL/GenBank/DDBJ whole genome shotgun (WGS) entry which is preliminary data.</text>
</comment>
<feature type="region of interest" description="Disordered" evidence="1">
    <location>
        <begin position="48"/>
        <end position="74"/>
    </location>
</feature>
<proteinExistence type="predicted"/>
<reference evidence="2" key="1">
    <citation type="journal article" date="2023" name="Mol. Phylogenet. Evol.">
        <title>Genome-scale phylogeny and comparative genomics of the fungal order Sordariales.</title>
        <authorList>
            <person name="Hensen N."/>
            <person name="Bonometti L."/>
            <person name="Westerberg I."/>
            <person name="Brannstrom I.O."/>
            <person name="Guillou S."/>
            <person name="Cros-Aarteil S."/>
            <person name="Calhoun S."/>
            <person name="Haridas S."/>
            <person name="Kuo A."/>
            <person name="Mondo S."/>
            <person name="Pangilinan J."/>
            <person name="Riley R."/>
            <person name="LaButti K."/>
            <person name="Andreopoulos B."/>
            <person name="Lipzen A."/>
            <person name="Chen C."/>
            <person name="Yan M."/>
            <person name="Daum C."/>
            <person name="Ng V."/>
            <person name="Clum A."/>
            <person name="Steindorff A."/>
            <person name="Ohm R.A."/>
            <person name="Martin F."/>
            <person name="Silar P."/>
            <person name="Natvig D.O."/>
            <person name="Lalanne C."/>
            <person name="Gautier V."/>
            <person name="Ament-Velasquez S.L."/>
            <person name="Kruys A."/>
            <person name="Hutchinson M.I."/>
            <person name="Powell A.J."/>
            <person name="Barry K."/>
            <person name="Miller A.N."/>
            <person name="Grigoriev I.V."/>
            <person name="Debuchy R."/>
            <person name="Gladieux P."/>
            <person name="Hiltunen Thoren M."/>
            <person name="Johannesson H."/>
        </authorList>
    </citation>
    <scope>NUCLEOTIDE SEQUENCE</scope>
    <source>
        <strain evidence="2">CBS 731.68</strain>
    </source>
</reference>
<evidence type="ECO:0000313" key="3">
    <source>
        <dbReference type="Proteomes" id="UP001302602"/>
    </source>
</evidence>
<keyword evidence="3" id="KW-1185">Reference proteome</keyword>
<protein>
    <submittedName>
        <fullName evidence="2">Uncharacterized protein</fullName>
    </submittedName>
</protein>
<dbReference type="RefSeq" id="XP_062646915.1">
    <property type="nucleotide sequence ID" value="XM_062787430.1"/>
</dbReference>
<gene>
    <name evidence="2" type="ORF">N657DRAFT_448920</name>
</gene>
<feature type="region of interest" description="Disordered" evidence="1">
    <location>
        <begin position="129"/>
        <end position="176"/>
    </location>
</feature>
<feature type="compositionally biased region" description="Acidic residues" evidence="1">
    <location>
        <begin position="51"/>
        <end position="66"/>
    </location>
</feature>
<dbReference type="AlphaFoldDB" id="A0AAN6Z3W6"/>
<name>A0AAN6Z3W6_9PEZI</name>
<reference evidence="2" key="2">
    <citation type="submission" date="2023-05" db="EMBL/GenBank/DDBJ databases">
        <authorList>
            <consortium name="Lawrence Berkeley National Laboratory"/>
            <person name="Steindorff A."/>
            <person name="Hensen N."/>
            <person name="Bonometti L."/>
            <person name="Westerberg I."/>
            <person name="Brannstrom I.O."/>
            <person name="Guillou S."/>
            <person name="Cros-Aarteil S."/>
            <person name="Calhoun S."/>
            <person name="Haridas S."/>
            <person name="Kuo A."/>
            <person name="Mondo S."/>
            <person name="Pangilinan J."/>
            <person name="Riley R."/>
            <person name="Labutti K."/>
            <person name="Andreopoulos B."/>
            <person name="Lipzen A."/>
            <person name="Chen C."/>
            <person name="Yanf M."/>
            <person name="Daum C."/>
            <person name="Ng V."/>
            <person name="Clum A."/>
            <person name="Ohm R."/>
            <person name="Martin F."/>
            <person name="Silar P."/>
            <person name="Natvig D."/>
            <person name="Lalanne C."/>
            <person name="Gautier V."/>
            <person name="Ament-Velasquez S.L."/>
            <person name="Kruys A."/>
            <person name="Hutchinson M.I."/>
            <person name="Powell A.J."/>
            <person name="Barry K."/>
            <person name="Miller A.N."/>
            <person name="Grigoriev I.V."/>
            <person name="Debuchy R."/>
            <person name="Gladieux P."/>
            <person name="Thoren M.H."/>
            <person name="Johannesson H."/>
        </authorList>
    </citation>
    <scope>NUCLEOTIDE SEQUENCE</scope>
    <source>
        <strain evidence="2">CBS 731.68</strain>
    </source>
</reference>
<accession>A0AAN6Z3W6</accession>